<name>A0A830CWT2_9LAMI</name>
<dbReference type="AlphaFoldDB" id="A0A830CWT2"/>
<evidence type="ECO:0000256" key="1">
    <source>
        <dbReference type="SAM" id="MobiDB-lite"/>
    </source>
</evidence>
<protein>
    <submittedName>
        <fullName evidence="2">Uncharacterized protein</fullName>
    </submittedName>
</protein>
<keyword evidence="3" id="KW-1185">Reference proteome</keyword>
<proteinExistence type="predicted"/>
<feature type="compositionally biased region" description="Acidic residues" evidence="1">
    <location>
        <begin position="42"/>
        <end position="57"/>
    </location>
</feature>
<feature type="region of interest" description="Disordered" evidence="1">
    <location>
        <begin position="41"/>
        <end position="62"/>
    </location>
</feature>
<comment type="caution">
    <text evidence="2">The sequence shown here is derived from an EMBL/GenBank/DDBJ whole genome shotgun (WGS) entry which is preliminary data.</text>
</comment>
<evidence type="ECO:0000313" key="2">
    <source>
        <dbReference type="EMBL" id="GFQ04361.1"/>
    </source>
</evidence>
<reference evidence="2" key="1">
    <citation type="submission" date="2020-07" db="EMBL/GenBank/DDBJ databases">
        <title>Ethylene signaling mediates host invasion by parasitic plants.</title>
        <authorList>
            <person name="Yoshida S."/>
        </authorList>
    </citation>
    <scope>NUCLEOTIDE SEQUENCE</scope>
    <source>
        <strain evidence="2">Okayama</strain>
    </source>
</reference>
<evidence type="ECO:0000313" key="3">
    <source>
        <dbReference type="Proteomes" id="UP000653305"/>
    </source>
</evidence>
<gene>
    <name evidence="2" type="ORF">PHJA_002580000</name>
</gene>
<accession>A0A830CWT2</accession>
<organism evidence="2 3">
    <name type="scientific">Phtheirospermum japonicum</name>
    <dbReference type="NCBI Taxonomy" id="374723"/>
    <lineage>
        <taxon>Eukaryota</taxon>
        <taxon>Viridiplantae</taxon>
        <taxon>Streptophyta</taxon>
        <taxon>Embryophyta</taxon>
        <taxon>Tracheophyta</taxon>
        <taxon>Spermatophyta</taxon>
        <taxon>Magnoliopsida</taxon>
        <taxon>eudicotyledons</taxon>
        <taxon>Gunneridae</taxon>
        <taxon>Pentapetalae</taxon>
        <taxon>asterids</taxon>
        <taxon>lamiids</taxon>
        <taxon>Lamiales</taxon>
        <taxon>Orobanchaceae</taxon>
        <taxon>Orobanchaceae incertae sedis</taxon>
        <taxon>Phtheirospermum</taxon>
    </lineage>
</organism>
<dbReference type="EMBL" id="BMAC01000936">
    <property type="protein sequence ID" value="GFQ04361.1"/>
    <property type="molecule type" value="Genomic_DNA"/>
</dbReference>
<sequence length="89" mass="10443">MDTEMGLFWKTKIEKMYKDVREMEVVFFSPKDETNIEKQFEEETAEDGWEFGEGGEDEGYRTDFHEPMVPAQCRRIGSTDPANILLINQ</sequence>
<dbReference type="Proteomes" id="UP000653305">
    <property type="component" value="Unassembled WGS sequence"/>
</dbReference>
<dbReference type="OrthoDB" id="361870at2759"/>